<dbReference type="RefSeq" id="WP_121723836.1">
    <property type="nucleotide sequence ID" value="NZ_RAWM01000001.1"/>
</dbReference>
<dbReference type="CDD" id="cd00009">
    <property type="entry name" value="AAA"/>
    <property type="match status" value="1"/>
</dbReference>
<dbReference type="Pfam" id="PF07728">
    <property type="entry name" value="AAA_5"/>
    <property type="match status" value="1"/>
</dbReference>
<dbReference type="PANTHER" id="PTHR37291">
    <property type="entry name" value="5-METHYLCYTOSINE-SPECIFIC RESTRICTION ENZYME B"/>
    <property type="match status" value="1"/>
</dbReference>
<comment type="caution">
    <text evidence="2">The sequence shown here is derived from an EMBL/GenBank/DDBJ whole genome shotgun (WGS) entry which is preliminary data.</text>
</comment>
<dbReference type="PANTHER" id="PTHR37291:SF1">
    <property type="entry name" value="TYPE IV METHYL-DIRECTED RESTRICTION ENZYME ECOKMCRB SUBUNIT"/>
    <property type="match status" value="1"/>
</dbReference>
<sequence length="733" mass="80350">MYNLLVVALAGEWDSPSRTYTCERSRFLEYTEEYISAQFKKLDPEAVAKLCSYPTLFAYEEKVDLPARLGRITRIAASPGGVTFTYQIDPQAPSLSRDDLVENRVGLGIGHAFELNRTHWAVKDVDLLAAMQIVPAHLRHLNLIPNANSLALAAARSILDAAMPFNVNIGGVEIQITPTRMFNGPWPGNVWGLDEKRDGPWPQSLLLDCDWSTGHTQIFVVARLAAGTPYGGLVSILFSIPGTSQQLVWVNVAAHLREGVGSEVEYSALASLINRIPDDPQEQQRRLWRISTIKALFRDSGLPRASESSLDAFRIQLPGGQIVPSPDVVFRRLAHLALLKLPFLAKNLPDVIEGQPYLDPESPRWVPLGMPGDITVVDEAPPELAGEDVGPEGPVSPLPADPQRWLDSGLDLQLVHLQTLIQKHQLRVPESLVAQLCAALRSGKHLLLVGPPGTGKTELATAVVESARDAGYCHGAFVATASADWSTFDTIGGYAMGKDGQFAFRPGVFLRALDQRKWLLLDEINRADIDRSFGELMTVLSGGRTDTPFTQPNGLTISIGPGEGDSHRMPPTFRVLATMNTWDKTSLFRLSYAVQRRFAVVFMGPPPDSVYAQLLDDHAGSEGTALPPLPAEALERMKRLFRVAGLLTQRALGPAVAIDMVRYQRHRDAAGTGFAEALALFLLPQLEGLDTDKALEVFRLLHENTRDWAPPDALAELRARFQDLFPSATLPPA</sequence>
<proteinExistence type="predicted"/>
<gene>
    <name evidence="2" type="ORF">D7X96_00315</name>
</gene>
<evidence type="ECO:0000313" key="3">
    <source>
        <dbReference type="Proteomes" id="UP000282656"/>
    </source>
</evidence>
<dbReference type="InterPro" id="IPR052934">
    <property type="entry name" value="Methyl-DNA_Rec/Restrict_Enz"/>
</dbReference>
<evidence type="ECO:0000259" key="1">
    <source>
        <dbReference type="SMART" id="SM00382"/>
    </source>
</evidence>
<dbReference type="InterPro" id="IPR011704">
    <property type="entry name" value="ATPase_dyneun-rel_AAA"/>
</dbReference>
<dbReference type="EMBL" id="RAWM01000001">
    <property type="protein sequence ID" value="RKH74045.1"/>
    <property type="molecule type" value="Genomic_DNA"/>
</dbReference>
<dbReference type="SMART" id="SM00382">
    <property type="entry name" value="AAA"/>
    <property type="match status" value="1"/>
</dbReference>
<protein>
    <submittedName>
        <fullName evidence="2">AAA family ATPase</fullName>
    </submittedName>
</protein>
<reference evidence="3" key="1">
    <citation type="submission" date="2018-09" db="EMBL/GenBank/DDBJ databases">
        <authorList>
            <person name="Livingstone P.G."/>
            <person name="Whitworth D.E."/>
        </authorList>
    </citation>
    <scope>NUCLEOTIDE SEQUENCE [LARGE SCALE GENOMIC DNA]</scope>
    <source>
        <strain evidence="3">AB047A</strain>
    </source>
</reference>
<evidence type="ECO:0000313" key="2">
    <source>
        <dbReference type="EMBL" id="RKH74045.1"/>
    </source>
</evidence>
<dbReference type="Proteomes" id="UP000282656">
    <property type="component" value="Unassembled WGS sequence"/>
</dbReference>
<organism evidence="2 3">
    <name type="scientific">Corallococcus interemptor</name>
    <dbReference type="NCBI Taxonomy" id="2316720"/>
    <lineage>
        <taxon>Bacteria</taxon>
        <taxon>Pseudomonadati</taxon>
        <taxon>Myxococcota</taxon>
        <taxon>Myxococcia</taxon>
        <taxon>Myxococcales</taxon>
        <taxon>Cystobacterineae</taxon>
        <taxon>Myxococcaceae</taxon>
        <taxon>Corallococcus</taxon>
    </lineage>
</organism>
<accession>A0A3A8R5B9</accession>
<name>A0A3A8R5B9_9BACT</name>
<dbReference type="Gene3D" id="3.40.50.300">
    <property type="entry name" value="P-loop containing nucleotide triphosphate hydrolases"/>
    <property type="match status" value="1"/>
</dbReference>
<dbReference type="AlphaFoldDB" id="A0A3A8R5B9"/>
<dbReference type="GO" id="GO:0016887">
    <property type="term" value="F:ATP hydrolysis activity"/>
    <property type="evidence" value="ECO:0007669"/>
    <property type="project" value="InterPro"/>
</dbReference>
<feature type="domain" description="AAA+ ATPase" evidence="1">
    <location>
        <begin position="442"/>
        <end position="607"/>
    </location>
</feature>
<dbReference type="SUPFAM" id="SSF52540">
    <property type="entry name" value="P-loop containing nucleoside triphosphate hydrolases"/>
    <property type="match status" value="1"/>
</dbReference>
<dbReference type="GO" id="GO:0005524">
    <property type="term" value="F:ATP binding"/>
    <property type="evidence" value="ECO:0007669"/>
    <property type="project" value="InterPro"/>
</dbReference>
<dbReference type="InterPro" id="IPR003593">
    <property type="entry name" value="AAA+_ATPase"/>
</dbReference>
<dbReference type="OrthoDB" id="9783370at2"/>
<dbReference type="InterPro" id="IPR027417">
    <property type="entry name" value="P-loop_NTPase"/>
</dbReference>
<keyword evidence="3" id="KW-1185">Reference proteome</keyword>